<protein>
    <recommendedName>
        <fullName evidence="3">GIY-YIG domain-containing protein</fullName>
    </recommendedName>
</protein>
<sequence length="210" mass="24257">MAVSIHKLFSDFNLNYSKPIKWNEKFDAKFNGVYVIAKTNDPNTNITEHPKFGICEKSFGSWIKEATELKVNGKNQNGIDDITEHLTDFWNPNENILYIGQSSSKTNPIQKRVGQFYSHKLGQKGPHTGGYWLKLLNCLENTFVYYAAAKNPRDTEFKMLMKYIEYSTGKSFYELKNIGNYLPFANLTADFYKEHGIKNATNKNKRKNAR</sequence>
<name>A0A1X7LJ74_9FLAO</name>
<dbReference type="EMBL" id="FXAO01000023">
    <property type="protein sequence ID" value="SMG53835.1"/>
    <property type="molecule type" value="Genomic_DNA"/>
</dbReference>
<organism evidence="1 2">
    <name type="scientific">Arenibacter troitsensis</name>
    <dbReference type="NCBI Taxonomy" id="188872"/>
    <lineage>
        <taxon>Bacteria</taxon>
        <taxon>Pseudomonadati</taxon>
        <taxon>Bacteroidota</taxon>
        <taxon>Flavobacteriia</taxon>
        <taxon>Flavobacteriales</taxon>
        <taxon>Flavobacteriaceae</taxon>
        <taxon>Arenibacter</taxon>
    </lineage>
</organism>
<keyword evidence="2" id="KW-1185">Reference proteome</keyword>
<dbReference type="OrthoDB" id="5084067at2"/>
<evidence type="ECO:0000313" key="2">
    <source>
        <dbReference type="Proteomes" id="UP000193420"/>
    </source>
</evidence>
<evidence type="ECO:0000313" key="1">
    <source>
        <dbReference type="EMBL" id="SMG53835.1"/>
    </source>
</evidence>
<evidence type="ECO:0008006" key="3">
    <source>
        <dbReference type="Google" id="ProtNLM"/>
    </source>
</evidence>
<proteinExistence type="predicted"/>
<reference evidence="2" key="1">
    <citation type="submission" date="2017-04" db="EMBL/GenBank/DDBJ databases">
        <authorList>
            <person name="Varghese N."/>
            <person name="Submissions S."/>
        </authorList>
    </citation>
    <scope>NUCLEOTIDE SEQUENCE [LARGE SCALE GENOMIC DNA]</scope>
    <source>
        <strain evidence="2">DSM 19835</strain>
    </source>
</reference>
<gene>
    <name evidence="1" type="ORF">SAMN03080602_04414</name>
</gene>
<accession>A0A1X7LJ74</accession>
<dbReference type="AlphaFoldDB" id="A0A1X7LJ74"/>
<dbReference type="RefSeq" id="WP_085501050.1">
    <property type="nucleotide sequence ID" value="NZ_FXAO01000023.1"/>
</dbReference>
<dbReference type="Proteomes" id="UP000193420">
    <property type="component" value="Unassembled WGS sequence"/>
</dbReference>